<comment type="caution">
    <text evidence="2">The sequence shown here is derived from an EMBL/GenBank/DDBJ whole genome shotgun (WGS) entry which is preliminary data.</text>
</comment>
<dbReference type="EMBL" id="MDYQ01000331">
    <property type="protein sequence ID" value="PRP76378.1"/>
    <property type="molecule type" value="Genomic_DNA"/>
</dbReference>
<evidence type="ECO:0000256" key="1">
    <source>
        <dbReference type="SAM" id="MobiDB-lite"/>
    </source>
</evidence>
<sequence>MVLDVHEHGCVGNTWSLSLRSNRNFGTHDTNNQRLYSTTTMNSRIILLISLAGLMTLTMAQDYLAVPEVHAECRSTCVYGQNSTYSTCCGCCGSDSQCSGNTISKRCCPSTSNFCGCISNRAFCSGSVYNSTVYGNGTDSFGTCYDPSKAQCSYDPNPNLWIVCPLNYQVCQSSSFFSCCAPDSYCITSIGNSTYPICQPRDTSSPAASTIAEVPTTSAETPVSSTQTPSTSAQTPITSTQSTGNNAATSSVVLTSSSSENIASTSQDDSATAIANNQPATDSSATPATANRGQQSTGSAASLALSGATFFILLALF</sequence>
<feature type="region of interest" description="Disordered" evidence="1">
    <location>
        <begin position="206"/>
        <end position="251"/>
    </location>
</feature>
<evidence type="ECO:0000313" key="3">
    <source>
        <dbReference type="Proteomes" id="UP000241769"/>
    </source>
</evidence>
<proteinExistence type="predicted"/>
<gene>
    <name evidence="2" type="ORF">PROFUN_15279</name>
</gene>
<name>A0A2P6MXG1_9EUKA</name>
<reference evidence="2 3" key="1">
    <citation type="journal article" date="2018" name="Genome Biol. Evol.">
        <title>Multiple Roots of Fruiting Body Formation in Amoebozoa.</title>
        <authorList>
            <person name="Hillmann F."/>
            <person name="Forbes G."/>
            <person name="Novohradska S."/>
            <person name="Ferling I."/>
            <person name="Riege K."/>
            <person name="Groth M."/>
            <person name="Westermann M."/>
            <person name="Marz M."/>
            <person name="Spaller T."/>
            <person name="Winckler T."/>
            <person name="Schaap P."/>
            <person name="Glockner G."/>
        </authorList>
    </citation>
    <scope>NUCLEOTIDE SEQUENCE [LARGE SCALE GENOMIC DNA]</scope>
    <source>
        <strain evidence="2 3">Jena</strain>
    </source>
</reference>
<organism evidence="2 3">
    <name type="scientific">Planoprotostelium fungivorum</name>
    <dbReference type="NCBI Taxonomy" id="1890364"/>
    <lineage>
        <taxon>Eukaryota</taxon>
        <taxon>Amoebozoa</taxon>
        <taxon>Evosea</taxon>
        <taxon>Variosea</taxon>
        <taxon>Cavosteliida</taxon>
        <taxon>Cavosteliaceae</taxon>
        <taxon>Planoprotostelium</taxon>
    </lineage>
</organism>
<dbReference type="Proteomes" id="UP000241769">
    <property type="component" value="Unassembled WGS sequence"/>
</dbReference>
<protein>
    <submittedName>
        <fullName evidence="2">Uncharacterized protein</fullName>
    </submittedName>
</protein>
<evidence type="ECO:0000313" key="2">
    <source>
        <dbReference type="EMBL" id="PRP76378.1"/>
    </source>
</evidence>
<feature type="compositionally biased region" description="Low complexity" evidence="1">
    <location>
        <begin position="221"/>
        <end position="251"/>
    </location>
</feature>
<dbReference type="InParanoid" id="A0A2P6MXG1"/>
<dbReference type="AlphaFoldDB" id="A0A2P6MXG1"/>
<keyword evidence="3" id="KW-1185">Reference proteome</keyword>
<accession>A0A2P6MXG1</accession>